<keyword evidence="19" id="KW-1185">Reference proteome</keyword>
<keyword evidence="9 15" id="KW-0472">Membrane</keyword>
<evidence type="ECO:0000313" key="18">
    <source>
        <dbReference type="EMBL" id="KAG8523726.1"/>
    </source>
</evidence>
<keyword evidence="8 15" id="KW-1133">Transmembrane helix</keyword>
<feature type="transmembrane region" description="Helical" evidence="15">
    <location>
        <begin position="188"/>
        <end position="210"/>
    </location>
</feature>
<dbReference type="AlphaFoldDB" id="A0A8J6ARM3"/>
<keyword evidence="7 15" id="KW-0812">Transmembrane</keyword>
<feature type="transmembrane region" description="Helical" evidence="15">
    <location>
        <begin position="335"/>
        <end position="353"/>
    </location>
</feature>
<evidence type="ECO:0000256" key="1">
    <source>
        <dbReference type="ARBA" id="ARBA00004651"/>
    </source>
</evidence>
<feature type="transmembrane region" description="Helical" evidence="15">
    <location>
        <begin position="293"/>
        <end position="315"/>
    </location>
</feature>
<feature type="compositionally biased region" description="Gly residues" evidence="14">
    <location>
        <begin position="870"/>
        <end position="885"/>
    </location>
</feature>
<evidence type="ECO:0000256" key="11">
    <source>
        <dbReference type="ARBA" id="ARBA00023228"/>
    </source>
</evidence>
<keyword evidence="10" id="KW-0325">Glycoprotein</keyword>
<dbReference type="FunFam" id="1.20.1740.10:FF:000013">
    <property type="entry name" value="Solute carrier family 12 member"/>
    <property type="match status" value="1"/>
</dbReference>
<feature type="transmembrane region" description="Helical" evidence="15">
    <location>
        <begin position="431"/>
        <end position="455"/>
    </location>
</feature>
<gene>
    <name evidence="18" type="ORF">J0S82_016576</name>
</gene>
<evidence type="ECO:0000256" key="10">
    <source>
        <dbReference type="ARBA" id="ARBA00023180"/>
    </source>
</evidence>
<comment type="similarity">
    <text evidence="3">Belongs to the SLC12A transporter family.</text>
</comment>
<organism evidence="18 19">
    <name type="scientific">Galemys pyrenaicus</name>
    <name type="common">Iberian desman</name>
    <name type="synonym">Pyrenean desman</name>
    <dbReference type="NCBI Taxonomy" id="202257"/>
    <lineage>
        <taxon>Eukaryota</taxon>
        <taxon>Metazoa</taxon>
        <taxon>Chordata</taxon>
        <taxon>Craniata</taxon>
        <taxon>Vertebrata</taxon>
        <taxon>Euteleostomi</taxon>
        <taxon>Mammalia</taxon>
        <taxon>Eutheria</taxon>
        <taxon>Laurasiatheria</taxon>
        <taxon>Eulipotyphla</taxon>
        <taxon>Talpidae</taxon>
        <taxon>Galemys</taxon>
    </lineage>
</organism>
<keyword evidence="6" id="KW-1003">Cell membrane</keyword>
<evidence type="ECO:0000256" key="13">
    <source>
        <dbReference type="ARBA" id="ARBA00066006"/>
    </source>
</evidence>
<feature type="domain" description="Amino acid permease/ SLC12A" evidence="16">
    <location>
        <begin position="42"/>
        <end position="559"/>
    </location>
</feature>
<reference evidence="18" key="1">
    <citation type="journal article" date="2021" name="Evol. Appl.">
        <title>The genome of the Pyrenean desman and the effects of bottlenecks and inbreeding on the genomic landscape of an endangered species.</title>
        <authorList>
            <person name="Escoda L."/>
            <person name="Castresana J."/>
        </authorList>
    </citation>
    <scope>NUCLEOTIDE SEQUENCE</scope>
    <source>
        <strain evidence="18">IBE-C5619</strain>
    </source>
</reference>
<feature type="transmembrane region" description="Helical" evidence="15">
    <location>
        <begin position="160"/>
        <end position="181"/>
    </location>
</feature>
<dbReference type="GO" id="GO:0015379">
    <property type="term" value="F:potassium:chloride symporter activity"/>
    <property type="evidence" value="ECO:0007669"/>
    <property type="project" value="TreeGrafter"/>
</dbReference>
<evidence type="ECO:0000256" key="5">
    <source>
        <dbReference type="ARBA" id="ARBA00022448"/>
    </source>
</evidence>
<evidence type="ECO:0000313" key="19">
    <source>
        <dbReference type="Proteomes" id="UP000700334"/>
    </source>
</evidence>
<feature type="domain" description="SLC12A transporter C-terminal" evidence="17">
    <location>
        <begin position="571"/>
        <end position="658"/>
    </location>
</feature>
<feature type="transmembrane region" description="Helical" evidence="15">
    <location>
        <begin position="68"/>
        <end position="95"/>
    </location>
</feature>
<dbReference type="Gene3D" id="1.20.1740.10">
    <property type="entry name" value="Amino acid/polyamine transporter I"/>
    <property type="match status" value="1"/>
</dbReference>
<dbReference type="InterPro" id="IPR004842">
    <property type="entry name" value="SLC12A_fam"/>
</dbReference>
<evidence type="ECO:0000256" key="7">
    <source>
        <dbReference type="ARBA" id="ARBA00022692"/>
    </source>
</evidence>
<evidence type="ECO:0000256" key="12">
    <source>
        <dbReference type="ARBA" id="ARBA00055457"/>
    </source>
</evidence>
<dbReference type="PANTHER" id="PTHR11827">
    <property type="entry name" value="SOLUTE CARRIER FAMILY 12, CATION COTRANSPORTERS"/>
    <property type="match status" value="1"/>
</dbReference>
<feature type="transmembrane region" description="Helical" evidence="15">
    <location>
        <begin position="259"/>
        <end position="281"/>
    </location>
</feature>
<evidence type="ECO:0000256" key="14">
    <source>
        <dbReference type="SAM" id="MobiDB-lite"/>
    </source>
</evidence>
<evidence type="ECO:0000256" key="4">
    <source>
        <dbReference type="ARBA" id="ARBA00019359"/>
    </source>
</evidence>
<keyword evidence="11" id="KW-0458">Lysosome</keyword>
<dbReference type="EMBL" id="JAGFMF010011401">
    <property type="protein sequence ID" value="KAG8523726.1"/>
    <property type="molecule type" value="Genomic_DNA"/>
</dbReference>
<dbReference type="GO" id="GO:0006884">
    <property type="term" value="P:cell volume homeostasis"/>
    <property type="evidence" value="ECO:0007669"/>
    <property type="project" value="TreeGrafter"/>
</dbReference>
<feature type="region of interest" description="Disordered" evidence="14">
    <location>
        <begin position="867"/>
        <end position="889"/>
    </location>
</feature>
<evidence type="ECO:0000256" key="15">
    <source>
        <dbReference type="SAM" id="Phobius"/>
    </source>
</evidence>
<keyword evidence="5" id="KW-0813">Transport</keyword>
<dbReference type="InterPro" id="IPR004841">
    <property type="entry name" value="AA-permease/SLC12A_dom"/>
</dbReference>
<dbReference type="GO" id="GO:0005765">
    <property type="term" value="C:lysosomal membrane"/>
    <property type="evidence" value="ECO:0007669"/>
    <property type="project" value="UniProtKB-SubCell"/>
</dbReference>
<dbReference type="Pfam" id="PF03522">
    <property type="entry name" value="SLC12"/>
    <property type="match status" value="1"/>
</dbReference>
<feature type="region of interest" description="Disordered" evidence="14">
    <location>
        <begin position="667"/>
        <end position="702"/>
    </location>
</feature>
<dbReference type="PANTHER" id="PTHR11827:SF98">
    <property type="entry name" value="SOLUTE CARRIER FAMILY 12 MEMBER 9"/>
    <property type="match status" value="1"/>
</dbReference>
<feature type="transmembrane region" description="Helical" evidence="15">
    <location>
        <begin position="475"/>
        <end position="497"/>
    </location>
</feature>
<dbReference type="GO" id="GO:0055075">
    <property type="term" value="P:potassium ion homeostasis"/>
    <property type="evidence" value="ECO:0007669"/>
    <property type="project" value="TreeGrafter"/>
</dbReference>
<dbReference type="GO" id="GO:0055064">
    <property type="term" value="P:chloride ion homeostasis"/>
    <property type="evidence" value="ECO:0007669"/>
    <property type="project" value="TreeGrafter"/>
</dbReference>
<evidence type="ECO:0000256" key="6">
    <source>
        <dbReference type="ARBA" id="ARBA00022475"/>
    </source>
</evidence>
<evidence type="ECO:0000256" key="9">
    <source>
        <dbReference type="ARBA" id="ARBA00023136"/>
    </source>
</evidence>
<protein>
    <recommendedName>
        <fullName evidence="4">Solute carrier family 12 member 9</fullName>
    </recommendedName>
</protein>
<dbReference type="Proteomes" id="UP000700334">
    <property type="component" value="Unassembled WGS sequence"/>
</dbReference>
<comment type="function">
    <text evidence="12">May be an inhibitor of SLC12A1. Seems to correspond to a subunit of a multimeric transport system and thus, additional subunits may be required for its function. May play a role in lysosomal ion flux and osmoregulation.</text>
</comment>
<sequence>MASENSPLLAYRLLGEEGVAFPANGAGGSGGAPARKLSTFLGVVVPTVLSMFSIVVFLRIGFVVGHAGLLQALAMLLVAYFILALTVLSVCAIATNGAVRGVMISRTLGPEVGGSIGLMFYLANVCGCAVSLLGLVEAVLDVFGADATGSSGLRVLPQGYGWSLLYGSLLLGLVGGVCTLGSGLYARASFLTFLLVSGSLASVLVSFVAVGPRDIILTPRPGSNGSSLPPQVGHFTGFNRSTLKANLGALYAKDYTTGAVMTFASVFAVLFNGCTGIMAGANMSGELKDPSRAIPLGTIIAVAYTFFIYTLLFFLSSFTCDRTLLQEDYGFFRAISLWPPLVLIGIYATSLSASMSSLIGASRILHALAQDDLFGIILAPAKVVSRGGNPWGAVLYSWGLVQGGVSGKVGCCAVWWGGGGATPRLLALVQLVLLAGKLNTLAAVVTVFYLVAYAAVDLSCLSLEWASAPNFRPTFSLFSWHTCLLGVASCLLMMFLISPGAAGGSLLLMGLLSALLTARGGPSSWGYVSQALLFHQVRKYLLRLDVRKDHVKFWRPQLLLLVGNPRGALPLLRLANQLKKGGLYVLGHVTLGDLDCLPSDPVQPQYGAWLSLVDRAQVKAFVDLTLSPSVRQGAQHLLRISGLGGMKPNTLVLGFYDDAIPQDHFLTDPAFSEPEDGTREGGSPALSTLFPPPRAPGSPRALSPQDYVATVADALKMNKNVVLARACGALPPERLSRGSGGTSQQHHVDVWPLNLLRPRGGPGYVDVCGLFLLQMATILGMVPAWHSAKLRIFLCLGPQEAPGAAEGRLRALLSQLRIRAEVQEVLWGEGAGTTGPEEEEGDFVNGRRGDIEAEALACSANTLIRAQQGRGRGGRPGGTEGGDGQEGPATALTFLYLPRPPADPARYPQYLALLEILTQDLGPTLLIHGVTPVTCTDI</sequence>
<evidence type="ECO:0000259" key="16">
    <source>
        <dbReference type="Pfam" id="PF00324"/>
    </source>
</evidence>
<dbReference type="GO" id="GO:0005886">
    <property type="term" value="C:plasma membrane"/>
    <property type="evidence" value="ECO:0007669"/>
    <property type="project" value="UniProtKB-SubCell"/>
</dbReference>
<name>A0A8J6ARM3_GALPY</name>
<dbReference type="InterPro" id="IPR018491">
    <property type="entry name" value="SLC12_C"/>
</dbReference>
<comment type="subunit">
    <text evidence="13">Interacts with SLC12A1.</text>
</comment>
<dbReference type="OrthoDB" id="2020542at2759"/>
<proteinExistence type="inferred from homology"/>
<accession>A0A8J6ARM3</accession>
<evidence type="ECO:0000256" key="3">
    <source>
        <dbReference type="ARBA" id="ARBA00010593"/>
    </source>
</evidence>
<feature type="transmembrane region" description="Helical" evidence="15">
    <location>
        <begin position="116"/>
        <end position="140"/>
    </location>
</feature>
<dbReference type="Pfam" id="PF00324">
    <property type="entry name" value="AA_permease"/>
    <property type="match status" value="1"/>
</dbReference>
<feature type="transmembrane region" description="Helical" evidence="15">
    <location>
        <begin position="40"/>
        <end position="62"/>
    </location>
</feature>
<evidence type="ECO:0000256" key="2">
    <source>
        <dbReference type="ARBA" id="ARBA00004656"/>
    </source>
</evidence>
<comment type="caution">
    <text evidence="18">The sequence shown here is derived from an EMBL/GenBank/DDBJ whole genome shotgun (WGS) entry which is preliminary data.</text>
</comment>
<evidence type="ECO:0000256" key="8">
    <source>
        <dbReference type="ARBA" id="ARBA00022989"/>
    </source>
</evidence>
<comment type="subcellular location">
    <subcellularLocation>
        <location evidence="1">Cell membrane</location>
        <topology evidence="1">Multi-pass membrane protein</topology>
    </subcellularLocation>
    <subcellularLocation>
        <location evidence="2">Lysosome membrane</location>
    </subcellularLocation>
</comment>
<evidence type="ECO:0000259" key="17">
    <source>
        <dbReference type="Pfam" id="PF03522"/>
    </source>
</evidence>